<evidence type="ECO:0000256" key="3">
    <source>
        <dbReference type="ARBA" id="ARBA00023326"/>
    </source>
</evidence>
<dbReference type="SUPFAM" id="SSF49265">
    <property type="entry name" value="Fibronectin type III"/>
    <property type="match status" value="1"/>
</dbReference>
<organism evidence="6 7">
    <name type="scientific">Tessaracoccus bendigoensis DSM 12906</name>
    <dbReference type="NCBI Taxonomy" id="1123357"/>
    <lineage>
        <taxon>Bacteria</taxon>
        <taxon>Bacillati</taxon>
        <taxon>Actinomycetota</taxon>
        <taxon>Actinomycetes</taxon>
        <taxon>Propionibacteriales</taxon>
        <taxon>Propionibacteriaceae</taxon>
        <taxon>Tessaracoccus</taxon>
    </lineage>
</organism>
<dbReference type="SMART" id="SM00060">
    <property type="entry name" value="FN3"/>
    <property type="match status" value="2"/>
</dbReference>
<evidence type="ECO:0000256" key="2">
    <source>
        <dbReference type="ARBA" id="ARBA00023295"/>
    </source>
</evidence>
<feature type="domain" description="Fibronectin type-III" evidence="5">
    <location>
        <begin position="1504"/>
        <end position="1598"/>
    </location>
</feature>
<dbReference type="CDD" id="cd00063">
    <property type="entry name" value="FN3"/>
    <property type="match status" value="1"/>
</dbReference>
<feature type="compositionally biased region" description="Polar residues" evidence="4">
    <location>
        <begin position="1580"/>
        <end position="1594"/>
    </location>
</feature>
<evidence type="ECO:0000313" key="7">
    <source>
        <dbReference type="Proteomes" id="UP000184512"/>
    </source>
</evidence>
<keyword evidence="3" id="KW-0624">Polysaccharide degradation</keyword>
<dbReference type="PANTHER" id="PTHR13817">
    <property type="entry name" value="TITIN"/>
    <property type="match status" value="1"/>
</dbReference>
<gene>
    <name evidence="6" type="ORF">SAMN02745244_02445</name>
</gene>
<dbReference type="InterPro" id="IPR036116">
    <property type="entry name" value="FN3_sf"/>
</dbReference>
<dbReference type="GO" id="GO:0000272">
    <property type="term" value="P:polysaccharide catabolic process"/>
    <property type="evidence" value="ECO:0007669"/>
    <property type="project" value="UniProtKB-KW"/>
</dbReference>
<evidence type="ECO:0000256" key="1">
    <source>
        <dbReference type="ARBA" id="ARBA00022737"/>
    </source>
</evidence>
<evidence type="ECO:0000256" key="4">
    <source>
        <dbReference type="SAM" id="MobiDB-lite"/>
    </source>
</evidence>
<keyword evidence="2" id="KW-0378">Hydrolase</keyword>
<reference evidence="6 7" key="1">
    <citation type="submission" date="2016-11" db="EMBL/GenBank/DDBJ databases">
        <authorList>
            <person name="Jaros S."/>
            <person name="Januszkiewicz K."/>
            <person name="Wedrychowicz H."/>
        </authorList>
    </citation>
    <scope>NUCLEOTIDE SEQUENCE [LARGE SCALE GENOMIC DNA]</scope>
    <source>
        <strain evidence="6 7">DSM 12906</strain>
    </source>
</reference>
<feature type="region of interest" description="Disordered" evidence="4">
    <location>
        <begin position="504"/>
        <end position="523"/>
    </location>
</feature>
<dbReference type="Gene3D" id="2.60.40.10">
    <property type="entry name" value="Immunoglobulins"/>
    <property type="match status" value="2"/>
</dbReference>
<feature type="compositionally biased region" description="Basic and acidic residues" evidence="4">
    <location>
        <begin position="512"/>
        <end position="523"/>
    </location>
</feature>
<dbReference type="InterPro" id="IPR013783">
    <property type="entry name" value="Ig-like_fold"/>
</dbReference>
<sequence>MVLTVERHTARPLRLIGRFVRRSWQGLLVAVLAVALGVAAFVSPGLVEADVVLDDGNVYVVKGDSELVGTLNSQIKQLSNASPLGDEDAEVLQNEDEVLIHLPRSGSLVPFDAARNISGSITQLPSNSTVQLVRDRLLVVGPEAGAAWSGSVTDMLAMDFEQNKPELEVGDGGTATLTTDGDVIGLDVAESRLVRSTPEGITTVALPFELEDDAVVSMSAVGEKAVVLDRSSRRIWVEGTGQALPVSDANTARLMAPAPDALGGEDGILAIYANSAGLNAVTKDGQESISSRIDLSPVAPIQVGRCVYGAGVSGTDGVFVRRCVGQEAQRETIESITSEDGSFSFQANRGVVTLNDRANGTVWMVDKDMFVIHPEDWDGVKPAEDDDPNNTSGSEVAQQPERSPDNRAPTANDDTLGARAGRSTVLNVLDNDSDPDGDVLTISTSSKLNGATLEPIRNGAGLQISIAANVAPGPLTFEYRVDDGRPGGTDTATVVVNVSPADMTVANTPPRLSEKPGGHKPVEVRSRTELTKRVLLDWRDPEGDPLILTNAWLEQDSEDILTFSPDGTIQFTDVGLASGRKKINLTVSDGLAETTGELLLNVGEDPVAPIAYGDYATTKVGSPVKVEPLANDQVYKPTLTRVAEQAEGCEECSVVADLREETITFTAQRPGTYYVPYDVQSGKTATGVVRIDVHGERVTGPPVAASDVALLPLGGTVVLDPLLNDTDPNGEVLVVQTFVAPESLQVVMERRHRMTISAKQDLTQPVQITYWISNGVHPVEGKITVVPTDIGSGTPATVEDHVRVRAGTTASINPVLNDTSPVGLDLSLGQLDDNTFGDRGWVDGDLVRISVPPGTAPGVKRIGYTVVDSRGGSAPGLIEVDVIAEDVPNTAPAPEPVVDRVLVGTETRIPIPLSGIDPNGDAVRLVGLASGPQLGRVTSVGEQYLTYEAFDGESGGTDTFTYQVVDAFGATGIGEVRVGVAPTSGSNTKPVAQRDQITVRPGRPVRLPALRNDFDADGDSIGYDADTPIEMDEGIEAEVVDHEIVMTAPAKVGTYVGTYAIRDGRGETAYGELIVDVEEDAENLPPVARDDSVPLSGIVDQTFVEVDPLANDFDPDGLNEDLRIEVGDQGSDGDGARVDETGRLLTVPVRAELQQIRYVLVDGDGARSNGLVVVPGTSNVVPALIEPGLELKPTAGQPMKIEVNRYVRGTAGRTVRLSGADQIWATSGADAGPQGEDAINYVADARFSGPAALVFEVQDKVSSPSDKTGRSAVISIPLDVLPAASISGSSNIKPGEELNQPPVATVSNPRLEVGAGEAERSLNLLSLFRDPDGDENSMIIKGGLQETGGDASIRWHSDREVLTASATVNAKPGSYKTVSGVVMDAEGAEVNFSVRVEVTSSTRPTITAKEDRIESAVAGQSYRLSVTANDKSHLLGDETITLLNVRATSPGGSVRIVNAATGEVEVTLEKGWHGPFTASYFVNDATGDPNRHVTGAIFAQVRDVPGTPSVPYSLDPEIRDGQVTVQYRSTGDGGARITGAVATATSSGQPEHKGTCAANTCTVTGLKNGVPWRISVVETNEVGSSQPSGLSAPQTPDARPNPPSQPTVAYADGQLTATWTHDPYSSPNGGSPIVGYDVTLSGGATATVTVGADKRTHTWTRLTNGTTYSFTVTARNQSGLTATSPASAPEYPSGVPTGDAAPVAKPVGDVGGAFNVTFSASGVDARGDAVKQWIVIPHTKSGRGDVTPRTVQADGSAAYSVNVTGMGLEPTMFTIEAVNRGPVRGQVGSTGAYQIAYPPPEITEASWFARNAAVGVNIATNLPAEAPVTYQYSLDGDNWSTFDGKQISGLTNGVSYTLRIRIELEGRVSATSRIPGAVPRSEAPPAPQVVARRLILPDRVQVDFDESLEATQGWGFANYRFCTGRRCGLSTEPVVVAAGQSTTVHWAAGSASGRYSENPSAVSLPTLDSSGTVGFTFPYVQSGSCTVVARGGEGQTTVSDIVGSDGVLTYRRTFNDIPIPDPPPEGPTTATATEATVTCTINQQTLTWELN</sequence>
<feature type="region of interest" description="Disordered" evidence="4">
    <location>
        <begin position="1580"/>
        <end position="1609"/>
    </location>
</feature>
<dbReference type="PROSITE" id="PS50853">
    <property type="entry name" value="FN3"/>
    <property type="match status" value="2"/>
</dbReference>
<dbReference type="Proteomes" id="UP000184512">
    <property type="component" value="Unassembled WGS sequence"/>
</dbReference>
<dbReference type="Pfam" id="PF17963">
    <property type="entry name" value="Big_9"/>
    <property type="match status" value="3"/>
</dbReference>
<dbReference type="InterPro" id="IPR003961">
    <property type="entry name" value="FN3_dom"/>
</dbReference>
<feature type="domain" description="Fibronectin type-III" evidence="5">
    <location>
        <begin position="1602"/>
        <end position="1700"/>
    </location>
</feature>
<feature type="region of interest" description="Disordered" evidence="4">
    <location>
        <begin position="377"/>
        <end position="421"/>
    </location>
</feature>
<dbReference type="Pfam" id="PF00041">
    <property type="entry name" value="fn3"/>
    <property type="match status" value="1"/>
</dbReference>
<accession>A0A1M6J2T0</accession>
<keyword evidence="1" id="KW-0677">Repeat</keyword>
<dbReference type="OrthoDB" id="5241356at2"/>
<evidence type="ECO:0000313" key="6">
    <source>
        <dbReference type="EMBL" id="SHJ41053.1"/>
    </source>
</evidence>
<dbReference type="InterPro" id="IPR050964">
    <property type="entry name" value="Striated_Muscle_Regulatory"/>
</dbReference>
<keyword evidence="3" id="KW-0119">Carbohydrate metabolism</keyword>
<evidence type="ECO:0000259" key="5">
    <source>
        <dbReference type="PROSITE" id="PS50853"/>
    </source>
</evidence>
<keyword evidence="2" id="KW-0326">Glycosidase</keyword>
<keyword evidence="7" id="KW-1185">Reference proteome</keyword>
<dbReference type="PANTHER" id="PTHR13817:SF73">
    <property type="entry name" value="FIBRONECTIN TYPE-III DOMAIN-CONTAINING PROTEIN"/>
    <property type="match status" value="1"/>
</dbReference>
<proteinExistence type="predicted"/>
<dbReference type="STRING" id="1123357.SAMN02745244_02445"/>
<dbReference type="EMBL" id="FQZG01000046">
    <property type="protein sequence ID" value="SHJ41053.1"/>
    <property type="molecule type" value="Genomic_DNA"/>
</dbReference>
<protein>
    <submittedName>
        <fullName evidence="6">Fibronectin type III domain-containing protein</fullName>
    </submittedName>
</protein>
<dbReference type="GO" id="GO:0016798">
    <property type="term" value="F:hydrolase activity, acting on glycosyl bonds"/>
    <property type="evidence" value="ECO:0007669"/>
    <property type="project" value="UniProtKB-KW"/>
</dbReference>
<name>A0A1M6J2T0_9ACTN</name>
<feature type="compositionally biased region" description="Polar residues" evidence="4">
    <location>
        <begin position="389"/>
        <end position="401"/>
    </location>
</feature>